<dbReference type="PANTHER" id="PTHR43867">
    <property type="entry name" value="CELLULOSE SYNTHASE CATALYTIC SUBUNIT A [UDP-FORMING]"/>
    <property type="match status" value="1"/>
</dbReference>
<evidence type="ECO:0000256" key="1">
    <source>
        <dbReference type="ARBA" id="ARBA00004141"/>
    </source>
</evidence>
<keyword evidence="3" id="KW-0808">Transferase</keyword>
<gene>
    <name evidence="13" type="ORF">ALP84_01370</name>
</gene>
<dbReference type="SUPFAM" id="SSF53448">
    <property type="entry name" value="Nucleotide-diphospho-sugar transferases"/>
    <property type="match status" value="1"/>
</dbReference>
<accession>A0A3M4W782</accession>
<dbReference type="InterPro" id="IPR029044">
    <property type="entry name" value="Nucleotide-diphossugar_trans"/>
</dbReference>
<feature type="transmembrane region" description="Helical" evidence="12">
    <location>
        <begin position="434"/>
        <end position="454"/>
    </location>
</feature>
<feature type="transmembrane region" description="Helical" evidence="12">
    <location>
        <begin position="460"/>
        <end position="478"/>
    </location>
</feature>
<feature type="transmembrane region" description="Helical" evidence="12">
    <location>
        <begin position="572"/>
        <end position="596"/>
    </location>
</feature>
<dbReference type="GO" id="GO:0016758">
    <property type="term" value="F:hexosyltransferase activity"/>
    <property type="evidence" value="ECO:0007669"/>
    <property type="project" value="TreeGrafter"/>
</dbReference>
<evidence type="ECO:0000256" key="11">
    <source>
        <dbReference type="ARBA" id="ARBA00078564"/>
    </source>
</evidence>
<name>A0A3M4W782_PSECI</name>
<dbReference type="Proteomes" id="UP000278332">
    <property type="component" value="Unassembled WGS sequence"/>
</dbReference>
<proteinExistence type="predicted"/>
<dbReference type="Pfam" id="PF13641">
    <property type="entry name" value="Glyco_tranf_2_3"/>
    <property type="match status" value="1"/>
</dbReference>
<evidence type="ECO:0000256" key="4">
    <source>
        <dbReference type="ARBA" id="ARBA00022692"/>
    </source>
</evidence>
<dbReference type="FunFam" id="3.90.550.10:FF:000164">
    <property type="entry name" value="Beta-(1-3)-glucosyl transferase"/>
    <property type="match status" value="1"/>
</dbReference>
<evidence type="ECO:0000256" key="10">
    <source>
        <dbReference type="ARBA" id="ARBA00068721"/>
    </source>
</evidence>
<dbReference type="EC" id="2.4.1.336" evidence="9"/>
<feature type="transmembrane region" description="Helical" evidence="12">
    <location>
        <begin position="90"/>
        <end position="113"/>
    </location>
</feature>
<feature type="transmembrane region" description="Helical" evidence="12">
    <location>
        <begin position="6"/>
        <end position="26"/>
    </location>
</feature>
<keyword evidence="4 12" id="KW-0812">Transmembrane</keyword>
<organism evidence="13 14">
    <name type="scientific">Pseudomonas cichorii</name>
    <dbReference type="NCBI Taxonomy" id="36746"/>
    <lineage>
        <taxon>Bacteria</taxon>
        <taxon>Pseudomonadati</taxon>
        <taxon>Pseudomonadota</taxon>
        <taxon>Gammaproteobacteria</taxon>
        <taxon>Pseudomonadales</taxon>
        <taxon>Pseudomonadaceae</taxon>
        <taxon>Pseudomonas</taxon>
    </lineage>
</organism>
<dbReference type="AlphaFoldDB" id="A0A3M4W782"/>
<evidence type="ECO:0000256" key="8">
    <source>
        <dbReference type="ARBA" id="ARBA00053004"/>
    </source>
</evidence>
<evidence type="ECO:0000256" key="7">
    <source>
        <dbReference type="ARBA" id="ARBA00023136"/>
    </source>
</evidence>
<dbReference type="EMBL" id="RBRY01000052">
    <property type="protein sequence ID" value="RMR60008.1"/>
    <property type="molecule type" value="Genomic_DNA"/>
</dbReference>
<evidence type="ECO:0000313" key="14">
    <source>
        <dbReference type="Proteomes" id="UP000278332"/>
    </source>
</evidence>
<comment type="catalytic activity">
    <reaction evidence="8">
        <text>a 1,2-diacyl-sn-glycerol + UDP-alpha-D-glucose = a 1,2-diacyl-3-O-(beta-D-glucopyranosyl)-sn-glycerol + UDP + H(+)</text>
        <dbReference type="Rhea" id="RHEA:17285"/>
        <dbReference type="ChEBI" id="CHEBI:15378"/>
        <dbReference type="ChEBI" id="CHEBI:17815"/>
        <dbReference type="ChEBI" id="CHEBI:58223"/>
        <dbReference type="ChEBI" id="CHEBI:58885"/>
        <dbReference type="ChEBI" id="CHEBI:75799"/>
        <dbReference type="EC" id="2.4.1.336"/>
    </reaction>
</comment>
<keyword evidence="2" id="KW-0328">Glycosyltransferase</keyword>
<keyword evidence="6 12" id="KW-1133">Transmembrane helix</keyword>
<protein>
    <recommendedName>
        <fullName evidence="10">Beta-monoglucosyldiacylglycerol synthase</fullName>
        <ecNumber evidence="9">2.4.1.336</ecNumber>
    </recommendedName>
    <alternativeName>
        <fullName evidence="11">UDP-glucose:1,2-diacylglycerol 3-beta-D-glucosyltransferase</fullName>
    </alternativeName>
</protein>
<keyword evidence="5" id="KW-0460">Magnesium</keyword>
<dbReference type="PANTHER" id="PTHR43867:SF4">
    <property type="entry name" value="BETA-(1-3)-GLUCOSYL TRANSFERASE"/>
    <property type="match status" value="1"/>
</dbReference>
<feature type="transmembrane region" description="Helical" evidence="12">
    <location>
        <begin position="548"/>
        <end position="566"/>
    </location>
</feature>
<sequence>MWEHNVEYHITVGLLFAAWATLVLTIKRLAHHVRGTGEVNISLLWLIIVIAPSAFLPFKEAMFILIGTSVSLTLAIQTRKWFLPLTNTMGIAVTTVEYLPFFLMLTALVIHYASLEIEGSIVVGILFSFIYMMLTAPFKPLLNVPQFNMHFPKMTRARERLAERSDFDSVCVHLPSYSEPPEVVKMSIDAIANNLGRQSHLLVIDNNTKDEQIWQPLEAHCEVKGESVSFRHVEGITGAKAGALNYALRQSPSHTEFIAVVDADYIVESAYFEEYQKLFTDPDISYVQLSHDYHSYEENVFLAGSYYTYTPYPKMVLPALDEYDAGLSIGTMCLFRRDVITEIGGWGEWCLTEDSELTIRMGLAGYKGNVLGDTAGRGLLPETFEAVKKQIFRWAAGPTQQLLHHWRGYLSALTLGQMKWNTFILIMRTHLHRFAIPLNMLIVVLAITVFPAWAESDIPFSILVSSIIFSAARVALLYGDKWITFQMMGGVRVKDFLNSILIENALRWTNMCGFLAPLVKISLPWNRTEKFPKARESGRMLRSVATELKVGIFFVALTMGGLINYYDELPNLITLAGMAGLWTATTFLGAGWAAYLSEKSLPKNL</sequence>
<evidence type="ECO:0000256" key="9">
    <source>
        <dbReference type="ARBA" id="ARBA00066964"/>
    </source>
</evidence>
<dbReference type="Gene3D" id="3.90.550.10">
    <property type="entry name" value="Spore Coat Polysaccharide Biosynthesis Protein SpsA, Chain A"/>
    <property type="match status" value="1"/>
</dbReference>
<comment type="caution">
    <text evidence="13">The sequence shown here is derived from an EMBL/GenBank/DDBJ whole genome shotgun (WGS) entry which is preliminary data.</text>
</comment>
<reference evidence="13 14" key="1">
    <citation type="submission" date="2018-08" db="EMBL/GenBank/DDBJ databases">
        <title>Recombination of ecologically and evolutionarily significant loci maintains genetic cohesion in the Pseudomonas syringae species complex.</title>
        <authorList>
            <person name="Dillon M."/>
            <person name="Thakur S."/>
            <person name="Almeida R.N.D."/>
            <person name="Weir B.S."/>
            <person name="Guttman D.S."/>
        </authorList>
    </citation>
    <scope>NUCLEOTIDE SEQUENCE [LARGE SCALE GENOMIC DNA]</scope>
    <source>
        <strain evidence="13 14">ICMP 6917</strain>
    </source>
</reference>
<comment type="subcellular location">
    <subcellularLocation>
        <location evidence="1">Membrane</location>
        <topology evidence="1">Multi-pass membrane protein</topology>
    </subcellularLocation>
</comment>
<evidence type="ECO:0000256" key="5">
    <source>
        <dbReference type="ARBA" id="ARBA00022842"/>
    </source>
</evidence>
<evidence type="ECO:0000256" key="2">
    <source>
        <dbReference type="ARBA" id="ARBA00022676"/>
    </source>
</evidence>
<dbReference type="InterPro" id="IPR050321">
    <property type="entry name" value="Glycosyltr_2/OpgH_subfam"/>
</dbReference>
<evidence type="ECO:0000256" key="6">
    <source>
        <dbReference type="ARBA" id="ARBA00022989"/>
    </source>
</evidence>
<feature type="transmembrane region" description="Helical" evidence="12">
    <location>
        <begin position="119"/>
        <end position="138"/>
    </location>
</feature>
<keyword evidence="7 12" id="KW-0472">Membrane</keyword>
<evidence type="ECO:0000256" key="3">
    <source>
        <dbReference type="ARBA" id="ARBA00022679"/>
    </source>
</evidence>
<feature type="transmembrane region" description="Helical" evidence="12">
    <location>
        <begin position="38"/>
        <end position="55"/>
    </location>
</feature>
<feature type="transmembrane region" description="Helical" evidence="12">
    <location>
        <begin position="61"/>
        <end position="78"/>
    </location>
</feature>
<evidence type="ECO:0000256" key="12">
    <source>
        <dbReference type="SAM" id="Phobius"/>
    </source>
</evidence>
<evidence type="ECO:0000313" key="13">
    <source>
        <dbReference type="EMBL" id="RMR60008.1"/>
    </source>
</evidence>
<dbReference type="GO" id="GO:0005886">
    <property type="term" value="C:plasma membrane"/>
    <property type="evidence" value="ECO:0007669"/>
    <property type="project" value="TreeGrafter"/>
</dbReference>